<evidence type="ECO:0000256" key="1">
    <source>
        <dbReference type="SAM" id="Phobius"/>
    </source>
</evidence>
<sequence>MSAVYGKVFDKRKRIITHKYSKNILTVLLVVYHNCSYPVVRVRSSRDTTHECRFITRCTQHFSHMHSAGLSVIRIQCGYNIIIIIIMMMYALARPSGLNLMVKTLLQTGIRTERSRKL</sequence>
<dbReference type="EMBL" id="GGMS01015754">
    <property type="protein sequence ID" value="MBY84957.1"/>
    <property type="molecule type" value="Transcribed_RNA"/>
</dbReference>
<feature type="transmembrane region" description="Helical" evidence="1">
    <location>
        <begin position="73"/>
        <end position="93"/>
    </location>
</feature>
<proteinExistence type="predicted"/>
<accession>A0A2S2R4J5</accession>
<organism evidence="2">
    <name type="scientific">Sipha flava</name>
    <name type="common">yellow sugarcane aphid</name>
    <dbReference type="NCBI Taxonomy" id="143950"/>
    <lineage>
        <taxon>Eukaryota</taxon>
        <taxon>Metazoa</taxon>
        <taxon>Ecdysozoa</taxon>
        <taxon>Arthropoda</taxon>
        <taxon>Hexapoda</taxon>
        <taxon>Insecta</taxon>
        <taxon>Pterygota</taxon>
        <taxon>Neoptera</taxon>
        <taxon>Paraneoptera</taxon>
        <taxon>Hemiptera</taxon>
        <taxon>Sternorrhyncha</taxon>
        <taxon>Aphidomorpha</taxon>
        <taxon>Aphidoidea</taxon>
        <taxon>Aphididae</taxon>
        <taxon>Sipha</taxon>
    </lineage>
</organism>
<reference evidence="2" key="1">
    <citation type="submission" date="2018-04" db="EMBL/GenBank/DDBJ databases">
        <title>Transcriptome assembly of Sipha flava.</title>
        <authorList>
            <person name="Scully E.D."/>
            <person name="Geib S.M."/>
            <person name="Palmer N.A."/>
            <person name="Koch K."/>
            <person name="Bradshaw J."/>
            <person name="Heng-Moss T."/>
            <person name="Sarath G."/>
        </authorList>
    </citation>
    <scope>NUCLEOTIDE SEQUENCE</scope>
</reference>
<keyword evidence="1" id="KW-0472">Membrane</keyword>
<feature type="transmembrane region" description="Helical" evidence="1">
    <location>
        <begin position="20"/>
        <end position="40"/>
    </location>
</feature>
<name>A0A2S2R4J5_9HEMI</name>
<keyword evidence="1" id="KW-0812">Transmembrane</keyword>
<dbReference type="AlphaFoldDB" id="A0A2S2R4J5"/>
<keyword evidence="1" id="KW-1133">Transmembrane helix</keyword>
<evidence type="ECO:0000313" key="2">
    <source>
        <dbReference type="EMBL" id="MBY84957.1"/>
    </source>
</evidence>
<gene>
    <name evidence="2" type="ORF">g.47682</name>
</gene>
<protein>
    <submittedName>
        <fullName evidence="2">Uncharacterized protein</fullName>
    </submittedName>
</protein>